<sequence>MYPENIDALFPISQDAETVEDALGEPRLDDDVVTEEHDVHASEAPQVWDCALIVLLAFPVFQLFLQQEEVHSCCNDDEEISTNQNIETVEDALDELRLDDSDISIHIDDDGTESDLNWIENVEDIEDAIIEMMERQAEDRIARAA</sequence>
<keyword evidence="2" id="KW-1185">Reference proteome</keyword>
<evidence type="ECO:0000313" key="1">
    <source>
        <dbReference type="EMBL" id="KFD51784.1"/>
    </source>
</evidence>
<name>A0A085M3I8_9BILA</name>
<evidence type="ECO:0000313" key="2">
    <source>
        <dbReference type="Proteomes" id="UP000030764"/>
    </source>
</evidence>
<organism evidence="1 2">
    <name type="scientific">Trichuris suis</name>
    <name type="common">pig whipworm</name>
    <dbReference type="NCBI Taxonomy" id="68888"/>
    <lineage>
        <taxon>Eukaryota</taxon>
        <taxon>Metazoa</taxon>
        <taxon>Ecdysozoa</taxon>
        <taxon>Nematoda</taxon>
        <taxon>Enoplea</taxon>
        <taxon>Dorylaimia</taxon>
        <taxon>Trichinellida</taxon>
        <taxon>Trichuridae</taxon>
        <taxon>Trichuris</taxon>
    </lineage>
</organism>
<gene>
    <name evidence="1" type="ORF">M513_07311</name>
</gene>
<dbReference type="AlphaFoldDB" id="A0A085M3I8"/>
<protein>
    <submittedName>
        <fullName evidence="1">Uncharacterized protein</fullName>
    </submittedName>
</protein>
<reference evidence="1 2" key="1">
    <citation type="journal article" date="2014" name="Nat. Genet.">
        <title>Genome and transcriptome of the porcine whipworm Trichuris suis.</title>
        <authorList>
            <person name="Jex A.R."/>
            <person name="Nejsum P."/>
            <person name="Schwarz E.M."/>
            <person name="Hu L."/>
            <person name="Young N.D."/>
            <person name="Hall R.S."/>
            <person name="Korhonen P.K."/>
            <person name="Liao S."/>
            <person name="Thamsborg S."/>
            <person name="Xia J."/>
            <person name="Xu P."/>
            <person name="Wang S."/>
            <person name="Scheerlinck J.P."/>
            <person name="Hofmann A."/>
            <person name="Sternberg P.W."/>
            <person name="Wang J."/>
            <person name="Gasser R.B."/>
        </authorList>
    </citation>
    <scope>NUCLEOTIDE SEQUENCE [LARGE SCALE GENOMIC DNA]</scope>
    <source>
        <strain evidence="1">DCEP-RM93M</strain>
    </source>
</reference>
<proteinExistence type="predicted"/>
<accession>A0A085M3I8</accession>
<dbReference type="Proteomes" id="UP000030764">
    <property type="component" value="Unassembled WGS sequence"/>
</dbReference>
<dbReference type="EMBL" id="KL363235">
    <property type="protein sequence ID" value="KFD51784.1"/>
    <property type="molecule type" value="Genomic_DNA"/>
</dbReference>